<comment type="similarity">
    <text evidence="1">Belongs to the universal stress protein A family.</text>
</comment>
<dbReference type="InterPro" id="IPR006016">
    <property type="entry name" value="UspA"/>
</dbReference>
<evidence type="ECO:0000256" key="1">
    <source>
        <dbReference type="ARBA" id="ARBA00008791"/>
    </source>
</evidence>
<evidence type="ECO:0000259" key="2">
    <source>
        <dbReference type="Pfam" id="PF00582"/>
    </source>
</evidence>
<dbReference type="PANTHER" id="PTHR46268">
    <property type="entry name" value="STRESS RESPONSE PROTEIN NHAX"/>
    <property type="match status" value="1"/>
</dbReference>
<dbReference type="Gene3D" id="3.40.50.620">
    <property type="entry name" value="HUPs"/>
    <property type="match status" value="1"/>
</dbReference>
<dbReference type="Proteomes" id="UP001500683">
    <property type="component" value="Unassembled WGS sequence"/>
</dbReference>
<dbReference type="PRINTS" id="PR01438">
    <property type="entry name" value="UNVRSLSTRESS"/>
</dbReference>
<protein>
    <recommendedName>
        <fullName evidence="2">UspA domain-containing protein</fullName>
    </recommendedName>
</protein>
<dbReference type="InterPro" id="IPR014729">
    <property type="entry name" value="Rossmann-like_a/b/a_fold"/>
</dbReference>
<accession>A0ABP7VRF6</accession>
<dbReference type="InterPro" id="IPR006015">
    <property type="entry name" value="Universal_stress_UspA"/>
</dbReference>
<keyword evidence="4" id="KW-1185">Reference proteome</keyword>
<name>A0ABP7VRF6_9ACTN</name>
<sequence length="206" mass="21932">MGRARRARTFRFPVRRVRRPGATAASFFRRAPAEAAETAEAAEAAARGGPRLGVVVHEGPFEYGRDGPKVIVTGVDGSETSLRAASYAWGLARRSGARLLLVHVTPLASMSTLTPGGAAVLREASEEIVAELRGELERVAATRPDEVRYELLVEQGDAYGVLSRVADESRADAVIVGASQQAGHRLIGSVAVRLVRAGRWPVTVVP</sequence>
<comment type="caution">
    <text evidence="3">The sequence shown here is derived from an EMBL/GenBank/DDBJ whole genome shotgun (WGS) entry which is preliminary data.</text>
</comment>
<evidence type="ECO:0000313" key="3">
    <source>
        <dbReference type="EMBL" id="GAA4072323.1"/>
    </source>
</evidence>
<dbReference type="SUPFAM" id="SSF52402">
    <property type="entry name" value="Adenine nucleotide alpha hydrolases-like"/>
    <property type="match status" value="1"/>
</dbReference>
<organism evidence="3 4">
    <name type="scientific">Actinomadura miaoliensis</name>
    <dbReference type="NCBI Taxonomy" id="430685"/>
    <lineage>
        <taxon>Bacteria</taxon>
        <taxon>Bacillati</taxon>
        <taxon>Actinomycetota</taxon>
        <taxon>Actinomycetes</taxon>
        <taxon>Streptosporangiales</taxon>
        <taxon>Thermomonosporaceae</taxon>
        <taxon>Actinomadura</taxon>
    </lineage>
</organism>
<reference evidence="4" key="1">
    <citation type="journal article" date="2019" name="Int. J. Syst. Evol. Microbiol.">
        <title>The Global Catalogue of Microorganisms (GCM) 10K type strain sequencing project: providing services to taxonomists for standard genome sequencing and annotation.</title>
        <authorList>
            <consortium name="The Broad Institute Genomics Platform"/>
            <consortium name="The Broad Institute Genome Sequencing Center for Infectious Disease"/>
            <person name="Wu L."/>
            <person name="Ma J."/>
        </authorList>
    </citation>
    <scope>NUCLEOTIDE SEQUENCE [LARGE SCALE GENOMIC DNA]</scope>
    <source>
        <strain evidence="4">JCM 16702</strain>
    </source>
</reference>
<gene>
    <name evidence="3" type="ORF">GCM10022214_30480</name>
</gene>
<proteinExistence type="inferred from homology"/>
<dbReference type="EMBL" id="BAAAZG010000018">
    <property type="protein sequence ID" value="GAA4072323.1"/>
    <property type="molecule type" value="Genomic_DNA"/>
</dbReference>
<feature type="domain" description="UspA" evidence="2">
    <location>
        <begin position="69"/>
        <end position="206"/>
    </location>
</feature>
<dbReference type="PANTHER" id="PTHR46268:SF6">
    <property type="entry name" value="UNIVERSAL STRESS PROTEIN UP12"/>
    <property type="match status" value="1"/>
</dbReference>
<evidence type="ECO:0000313" key="4">
    <source>
        <dbReference type="Proteomes" id="UP001500683"/>
    </source>
</evidence>
<dbReference type="CDD" id="cd00293">
    <property type="entry name" value="USP-like"/>
    <property type="match status" value="1"/>
</dbReference>
<dbReference type="Pfam" id="PF00582">
    <property type="entry name" value="Usp"/>
    <property type="match status" value="1"/>
</dbReference>